<dbReference type="InterPro" id="IPR050625">
    <property type="entry name" value="ParA/MinD_ATPase"/>
</dbReference>
<dbReference type="CDD" id="cd02038">
    <property type="entry name" value="FlhG-like"/>
    <property type="match status" value="1"/>
</dbReference>
<keyword evidence="2" id="KW-0067">ATP-binding</keyword>
<protein>
    <submittedName>
        <fullName evidence="3">Flagellar biosynthesis protein FlhG</fullName>
    </submittedName>
</protein>
<name>A0A285D1L3_9BACI</name>
<evidence type="ECO:0000313" key="4">
    <source>
        <dbReference type="Proteomes" id="UP000219546"/>
    </source>
</evidence>
<dbReference type="OrthoDB" id="9816297at2"/>
<evidence type="ECO:0000256" key="2">
    <source>
        <dbReference type="ARBA" id="ARBA00022840"/>
    </source>
</evidence>
<organism evidence="3 4">
    <name type="scientific">Bacillus oleivorans</name>
    <dbReference type="NCBI Taxonomy" id="1448271"/>
    <lineage>
        <taxon>Bacteria</taxon>
        <taxon>Bacillati</taxon>
        <taxon>Bacillota</taxon>
        <taxon>Bacilli</taxon>
        <taxon>Bacillales</taxon>
        <taxon>Bacillaceae</taxon>
        <taxon>Bacillus</taxon>
    </lineage>
</organism>
<dbReference type="EMBL" id="OAOP01000007">
    <property type="protein sequence ID" value="SNX73700.1"/>
    <property type="molecule type" value="Genomic_DNA"/>
</dbReference>
<dbReference type="PANTHER" id="PTHR43384">
    <property type="entry name" value="SEPTUM SITE-DETERMINING PROTEIN MIND HOMOLOG, CHLOROPLASTIC-RELATED"/>
    <property type="match status" value="1"/>
</dbReference>
<proteinExistence type="predicted"/>
<dbReference type="RefSeq" id="WP_097159606.1">
    <property type="nucleotide sequence ID" value="NZ_JBEPMQ010000007.1"/>
</dbReference>
<dbReference type="GO" id="GO:0016887">
    <property type="term" value="F:ATP hydrolysis activity"/>
    <property type="evidence" value="ECO:0007669"/>
    <property type="project" value="TreeGrafter"/>
</dbReference>
<keyword evidence="1" id="KW-0547">Nucleotide-binding</keyword>
<dbReference type="PIRSF" id="PIRSF003092">
    <property type="entry name" value="MinD"/>
    <property type="match status" value="1"/>
</dbReference>
<dbReference type="GO" id="GO:0005829">
    <property type="term" value="C:cytosol"/>
    <property type="evidence" value="ECO:0007669"/>
    <property type="project" value="TreeGrafter"/>
</dbReference>
<sequence length="301" mass="33497">MDQAANLRQRFQSHFANVTDQDKRKEAKTIAVVSGKGGVGKSNFSLNFSISLSQKGYRILLVDMDLGMGNIDILMGDSPNITLYDFLNNQADINDLIFKGPANISYMAAGSAFQSIKKLEGEKLEQFIRTMEQLSVYYDYLVFDMGAGATEESLAFLFSVDDCFVITTPEPTAITDAYSMAKHIIINQAPVSLYLICNRAKNSQDGSGTLQKLHRTISKFLHKDIHLLGIIPEDESVQKAVISQTPFILYRPAARSSMAIGEISKKYISHQDSATGAEFLQKQPGFLHKLRSYFSERKGHT</sequence>
<dbReference type="InterPro" id="IPR027417">
    <property type="entry name" value="P-loop_NTPase"/>
</dbReference>
<dbReference type="SUPFAM" id="SSF52540">
    <property type="entry name" value="P-loop containing nucleoside triphosphate hydrolases"/>
    <property type="match status" value="1"/>
</dbReference>
<keyword evidence="4" id="KW-1185">Reference proteome</keyword>
<dbReference type="InterPro" id="IPR033875">
    <property type="entry name" value="FlhG"/>
</dbReference>
<keyword evidence="3" id="KW-0282">Flagellum</keyword>
<dbReference type="GO" id="GO:0005524">
    <property type="term" value="F:ATP binding"/>
    <property type="evidence" value="ECO:0007669"/>
    <property type="project" value="UniProtKB-KW"/>
</dbReference>
<evidence type="ECO:0000256" key="1">
    <source>
        <dbReference type="ARBA" id="ARBA00022741"/>
    </source>
</evidence>
<gene>
    <name evidence="3" type="ORF">SAMN05877753_107183</name>
</gene>
<evidence type="ECO:0000313" key="3">
    <source>
        <dbReference type="EMBL" id="SNX73700.1"/>
    </source>
</evidence>
<accession>A0A285D1L3</accession>
<dbReference type="Proteomes" id="UP000219546">
    <property type="component" value="Unassembled WGS sequence"/>
</dbReference>
<dbReference type="AlphaFoldDB" id="A0A285D1L3"/>
<dbReference type="InterPro" id="IPR025501">
    <property type="entry name" value="MinD_FleN"/>
</dbReference>
<dbReference type="InterPro" id="IPR033756">
    <property type="entry name" value="YlxH/NBP35"/>
</dbReference>
<dbReference type="Gene3D" id="3.40.50.300">
    <property type="entry name" value="P-loop containing nucleotide triphosphate hydrolases"/>
    <property type="match status" value="1"/>
</dbReference>
<dbReference type="GO" id="GO:0009898">
    <property type="term" value="C:cytoplasmic side of plasma membrane"/>
    <property type="evidence" value="ECO:0007669"/>
    <property type="project" value="TreeGrafter"/>
</dbReference>
<dbReference type="GO" id="GO:0051782">
    <property type="term" value="P:negative regulation of cell division"/>
    <property type="evidence" value="ECO:0007669"/>
    <property type="project" value="TreeGrafter"/>
</dbReference>
<keyword evidence="3" id="KW-0969">Cilium</keyword>
<keyword evidence="3" id="KW-0966">Cell projection</keyword>
<dbReference type="PANTHER" id="PTHR43384:SF4">
    <property type="entry name" value="CELLULOSE BIOSYNTHESIS PROTEIN BCSQ-RELATED"/>
    <property type="match status" value="1"/>
</dbReference>
<reference evidence="3 4" key="1">
    <citation type="submission" date="2017-08" db="EMBL/GenBank/DDBJ databases">
        <authorList>
            <person name="de Groot N.N."/>
        </authorList>
    </citation>
    <scope>NUCLEOTIDE SEQUENCE [LARGE SCALE GENOMIC DNA]</scope>
    <source>
        <strain evidence="3 4">JC228</strain>
    </source>
</reference>
<dbReference type="Pfam" id="PF10609">
    <property type="entry name" value="ParA"/>
    <property type="match status" value="1"/>
</dbReference>